<dbReference type="GeneID" id="20810965"/>
<name>W4GCT0_APHAT</name>
<dbReference type="RefSeq" id="XP_009833367.1">
    <property type="nucleotide sequence ID" value="XM_009835065.1"/>
</dbReference>
<protein>
    <submittedName>
        <fullName evidence="1">Uncharacterized protein</fullName>
    </submittedName>
</protein>
<reference evidence="1" key="1">
    <citation type="submission" date="2013-12" db="EMBL/GenBank/DDBJ databases">
        <title>The Genome Sequence of Aphanomyces astaci APO3.</title>
        <authorList>
            <consortium name="The Broad Institute Genomics Platform"/>
            <person name="Russ C."/>
            <person name="Tyler B."/>
            <person name="van West P."/>
            <person name="Dieguez-Uribeondo J."/>
            <person name="Young S.K."/>
            <person name="Zeng Q."/>
            <person name="Gargeya S."/>
            <person name="Fitzgerald M."/>
            <person name="Abouelleil A."/>
            <person name="Alvarado L."/>
            <person name="Chapman S.B."/>
            <person name="Gainer-Dewar J."/>
            <person name="Goldberg J."/>
            <person name="Griggs A."/>
            <person name="Gujja S."/>
            <person name="Hansen M."/>
            <person name="Howarth C."/>
            <person name="Imamovic A."/>
            <person name="Ireland A."/>
            <person name="Larimer J."/>
            <person name="McCowan C."/>
            <person name="Murphy C."/>
            <person name="Pearson M."/>
            <person name="Poon T.W."/>
            <person name="Priest M."/>
            <person name="Roberts A."/>
            <person name="Saif S."/>
            <person name="Shea T."/>
            <person name="Sykes S."/>
            <person name="Wortman J."/>
            <person name="Nusbaum C."/>
            <person name="Birren B."/>
        </authorList>
    </citation>
    <scope>NUCLEOTIDE SEQUENCE [LARGE SCALE GENOMIC DNA]</scope>
    <source>
        <strain evidence="1">APO3</strain>
    </source>
</reference>
<accession>W4GCT0</accession>
<dbReference type="VEuPathDB" id="FungiDB:H257_08969"/>
<proteinExistence type="predicted"/>
<sequence>MNSNTHRCVSVVTDSIVPALVSRGNRIHQILRLLHRPSLGHINHPAAPSRVLLPLAVKIERILSHTCPLDDTVDINALELRVRRIIKSILSKRARSINSTRTTIPTIPSKFSIQSMLAD</sequence>
<dbReference type="EMBL" id="KI913134">
    <property type="protein sequence ID" value="ETV77061.1"/>
    <property type="molecule type" value="Genomic_DNA"/>
</dbReference>
<evidence type="ECO:0000313" key="1">
    <source>
        <dbReference type="EMBL" id="ETV77061.1"/>
    </source>
</evidence>
<gene>
    <name evidence="1" type="ORF">H257_08969</name>
</gene>
<organism evidence="1">
    <name type="scientific">Aphanomyces astaci</name>
    <name type="common">Crayfish plague agent</name>
    <dbReference type="NCBI Taxonomy" id="112090"/>
    <lineage>
        <taxon>Eukaryota</taxon>
        <taxon>Sar</taxon>
        <taxon>Stramenopiles</taxon>
        <taxon>Oomycota</taxon>
        <taxon>Saprolegniomycetes</taxon>
        <taxon>Saprolegniales</taxon>
        <taxon>Verrucalvaceae</taxon>
        <taxon>Aphanomyces</taxon>
    </lineage>
</organism>
<dbReference type="AlphaFoldDB" id="W4GCT0"/>